<dbReference type="InParanoid" id="A0A067PKX1"/>
<keyword evidence="3" id="KW-1185">Reference proteome</keyword>
<evidence type="ECO:0000259" key="1">
    <source>
        <dbReference type="PROSITE" id="PS50181"/>
    </source>
</evidence>
<dbReference type="HOGENOM" id="CLU_010790_0_0_1"/>
<dbReference type="Proteomes" id="UP000027265">
    <property type="component" value="Unassembled WGS sequence"/>
</dbReference>
<dbReference type="CDD" id="cd09917">
    <property type="entry name" value="F-box_SF"/>
    <property type="match status" value="1"/>
</dbReference>
<sequence>MKRRHSTISADAKVLEPKQGSKSNRRKLSKSSGRLAGLLSLPMDILFEVFGHLLPIDLLHLARTTKEFRHVLMRRSSISIWRDSFSNVPDLPSFPPDLNEPQWANLLFDSHCHNCLRASVRTVEWRFRVRFCSKCSATKLVAMYEWELEFSPRLVAWRYASKPDTKYPGFKSKQCVYSQDEIDMFVKQVQAFDLEVDRPAYNAYIDARRLAVGNVMNHAKECEEWVVRCTDDRRQELQNIKRERVEAVIERLTELGWGDDISRLLPADSLVSHPLVNKPVPLTDRIWNNIRDQLEDYMEDMRKKRLDSIAFWKGARDVSVNM</sequence>
<proteinExistence type="predicted"/>
<dbReference type="InterPro" id="IPR036047">
    <property type="entry name" value="F-box-like_dom_sf"/>
</dbReference>
<dbReference type="STRING" id="933084.A0A067PKX1"/>
<name>A0A067PKX1_9AGAM</name>
<dbReference type="SUPFAM" id="SSF81383">
    <property type="entry name" value="F-box domain"/>
    <property type="match status" value="1"/>
</dbReference>
<reference evidence="3" key="1">
    <citation type="journal article" date="2014" name="Proc. Natl. Acad. Sci. U.S.A.">
        <title>Extensive sampling of basidiomycete genomes demonstrates inadequacy of the white-rot/brown-rot paradigm for wood decay fungi.</title>
        <authorList>
            <person name="Riley R."/>
            <person name="Salamov A.A."/>
            <person name="Brown D.W."/>
            <person name="Nagy L.G."/>
            <person name="Floudas D."/>
            <person name="Held B.W."/>
            <person name="Levasseur A."/>
            <person name="Lombard V."/>
            <person name="Morin E."/>
            <person name="Otillar R."/>
            <person name="Lindquist E.A."/>
            <person name="Sun H."/>
            <person name="LaButti K.M."/>
            <person name="Schmutz J."/>
            <person name="Jabbour D."/>
            <person name="Luo H."/>
            <person name="Baker S.E."/>
            <person name="Pisabarro A.G."/>
            <person name="Walton J.D."/>
            <person name="Blanchette R.A."/>
            <person name="Henrissat B."/>
            <person name="Martin F."/>
            <person name="Cullen D."/>
            <person name="Hibbett D.S."/>
            <person name="Grigoriev I.V."/>
        </authorList>
    </citation>
    <scope>NUCLEOTIDE SEQUENCE [LARGE SCALE GENOMIC DNA]</scope>
    <source>
        <strain evidence="3">MUCL 33604</strain>
    </source>
</reference>
<dbReference type="InterPro" id="IPR001810">
    <property type="entry name" value="F-box_dom"/>
</dbReference>
<dbReference type="OrthoDB" id="2322499at2759"/>
<accession>A0A067PKX1</accession>
<protein>
    <recommendedName>
        <fullName evidence="1">F-box domain-containing protein</fullName>
    </recommendedName>
</protein>
<organism evidence="2 3">
    <name type="scientific">Jaapia argillacea MUCL 33604</name>
    <dbReference type="NCBI Taxonomy" id="933084"/>
    <lineage>
        <taxon>Eukaryota</taxon>
        <taxon>Fungi</taxon>
        <taxon>Dikarya</taxon>
        <taxon>Basidiomycota</taxon>
        <taxon>Agaricomycotina</taxon>
        <taxon>Agaricomycetes</taxon>
        <taxon>Agaricomycetidae</taxon>
        <taxon>Jaapiales</taxon>
        <taxon>Jaapiaceae</taxon>
        <taxon>Jaapia</taxon>
    </lineage>
</organism>
<dbReference type="PROSITE" id="PS50181">
    <property type="entry name" value="FBOX"/>
    <property type="match status" value="1"/>
</dbReference>
<evidence type="ECO:0000313" key="2">
    <source>
        <dbReference type="EMBL" id="KDQ51687.1"/>
    </source>
</evidence>
<evidence type="ECO:0000313" key="3">
    <source>
        <dbReference type="Proteomes" id="UP000027265"/>
    </source>
</evidence>
<dbReference type="Pfam" id="PF00646">
    <property type="entry name" value="F-box"/>
    <property type="match status" value="1"/>
</dbReference>
<feature type="domain" description="F-box" evidence="1">
    <location>
        <begin position="35"/>
        <end position="84"/>
    </location>
</feature>
<dbReference type="EMBL" id="KL197746">
    <property type="protein sequence ID" value="KDQ51687.1"/>
    <property type="molecule type" value="Genomic_DNA"/>
</dbReference>
<gene>
    <name evidence="2" type="ORF">JAAARDRAFT_502269</name>
</gene>
<dbReference type="AlphaFoldDB" id="A0A067PKX1"/>